<feature type="region of interest" description="Disordered" evidence="1">
    <location>
        <begin position="42"/>
        <end position="70"/>
    </location>
</feature>
<dbReference type="RefSeq" id="WP_267537955.1">
    <property type="nucleotide sequence ID" value="NZ_JAPNKA010000001.1"/>
</dbReference>
<dbReference type="EMBL" id="JAPNKA010000001">
    <property type="protein sequence ID" value="MCY1079222.1"/>
    <property type="molecule type" value="Genomic_DNA"/>
</dbReference>
<dbReference type="Proteomes" id="UP001207654">
    <property type="component" value="Unassembled WGS sequence"/>
</dbReference>
<protein>
    <recommendedName>
        <fullName evidence="4">Twin-arginine translocation signal domain-containing protein</fullName>
    </recommendedName>
</protein>
<accession>A0ABT4AE75</accession>
<evidence type="ECO:0000313" key="3">
    <source>
        <dbReference type="Proteomes" id="UP001207654"/>
    </source>
</evidence>
<proteinExistence type="predicted"/>
<feature type="compositionally biased region" description="Low complexity" evidence="1">
    <location>
        <begin position="42"/>
        <end position="59"/>
    </location>
</feature>
<organism evidence="2 3">
    <name type="scientific">Archangium lansingense</name>
    <dbReference type="NCBI Taxonomy" id="2995310"/>
    <lineage>
        <taxon>Bacteria</taxon>
        <taxon>Pseudomonadati</taxon>
        <taxon>Myxococcota</taxon>
        <taxon>Myxococcia</taxon>
        <taxon>Myxococcales</taxon>
        <taxon>Cystobacterineae</taxon>
        <taxon>Archangiaceae</taxon>
        <taxon>Archangium</taxon>
    </lineage>
</organism>
<gene>
    <name evidence="2" type="ORF">OV287_32650</name>
</gene>
<keyword evidence="3" id="KW-1185">Reference proteome</keyword>
<reference evidence="2 3" key="1">
    <citation type="submission" date="2022-11" db="EMBL/GenBank/DDBJ databases">
        <title>Minimal conservation of predation-associated metabolite biosynthetic gene clusters underscores biosynthetic potential of Myxococcota including descriptions for ten novel species: Archangium lansinium sp. nov., Myxococcus landrumus sp. nov., Nannocystis bai.</title>
        <authorList>
            <person name="Ahearne A."/>
            <person name="Stevens C."/>
            <person name="Phillips K."/>
        </authorList>
    </citation>
    <scope>NUCLEOTIDE SEQUENCE [LARGE SCALE GENOMIC DNA]</scope>
    <source>
        <strain evidence="2 3">MIWBW</strain>
    </source>
</reference>
<sequence>MSKSETKPDGLTRRRLLEAVGTAGGAAAAYETMALLGLVQTPEASASPQQPAPGADAAPEPVPRTRGYPNDDLVVAKDWTVTYVNGQLAVSCTVSPTNAKTDALTNLYVGLTRPGDASRFYCSGSTTLGQGTPPPGNSLTGLAQTYLYEPEVHGTTVLAVVFGYVQGSLGSNAFMLKRTFDVAPASERPQVSAQSENRHSK</sequence>
<evidence type="ECO:0000313" key="2">
    <source>
        <dbReference type="EMBL" id="MCY1079222.1"/>
    </source>
</evidence>
<evidence type="ECO:0000256" key="1">
    <source>
        <dbReference type="SAM" id="MobiDB-lite"/>
    </source>
</evidence>
<comment type="caution">
    <text evidence="2">The sequence shown here is derived from an EMBL/GenBank/DDBJ whole genome shotgun (WGS) entry which is preliminary data.</text>
</comment>
<dbReference type="PROSITE" id="PS51318">
    <property type="entry name" value="TAT"/>
    <property type="match status" value="1"/>
</dbReference>
<evidence type="ECO:0008006" key="4">
    <source>
        <dbReference type="Google" id="ProtNLM"/>
    </source>
</evidence>
<dbReference type="InterPro" id="IPR006311">
    <property type="entry name" value="TAT_signal"/>
</dbReference>
<name>A0ABT4AE75_9BACT</name>